<keyword evidence="1" id="KW-1133">Transmembrane helix</keyword>
<keyword evidence="3" id="KW-1185">Reference proteome</keyword>
<dbReference type="Proteomes" id="UP001409585">
    <property type="component" value="Unassembled WGS sequence"/>
</dbReference>
<reference evidence="3" key="1">
    <citation type="journal article" date="2019" name="Int. J. Syst. Evol. Microbiol.">
        <title>The Global Catalogue of Microorganisms (GCM) 10K type strain sequencing project: providing services to taxonomists for standard genome sequencing and annotation.</title>
        <authorList>
            <consortium name="The Broad Institute Genomics Platform"/>
            <consortium name="The Broad Institute Genome Sequencing Center for Infectious Disease"/>
            <person name="Wu L."/>
            <person name="Ma J."/>
        </authorList>
    </citation>
    <scope>NUCLEOTIDE SEQUENCE [LARGE SCALE GENOMIC DNA]</scope>
    <source>
        <strain evidence="3">JCM 19134</strain>
    </source>
</reference>
<comment type="caution">
    <text evidence="2">The sequence shown here is derived from an EMBL/GenBank/DDBJ whole genome shotgun (WGS) entry which is preliminary data.</text>
</comment>
<accession>A0AAV3U5M2</accession>
<evidence type="ECO:0000313" key="3">
    <source>
        <dbReference type="Proteomes" id="UP001409585"/>
    </source>
</evidence>
<gene>
    <name evidence="2" type="ORF">GCM10025791_31710</name>
</gene>
<sequence length="68" mass="7983">MIYIFLALVLFFITYLDYRRAETDTICLLDWWSWLDVSRASMPTLFWVCLMAQLAMAIFLLAIGLKAL</sequence>
<keyword evidence="1" id="KW-0472">Membrane</keyword>
<evidence type="ECO:0000313" key="2">
    <source>
        <dbReference type="EMBL" id="GAA4949177.1"/>
    </source>
</evidence>
<dbReference type="RefSeq" id="WP_345424457.1">
    <property type="nucleotide sequence ID" value="NZ_AP031496.1"/>
</dbReference>
<evidence type="ECO:0000256" key="1">
    <source>
        <dbReference type="SAM" id="Phobius"/>
    </source>
</evidence>
<keyword evidence="1" id="KW-0812">Transmembrane</keyword>
<proteinExistence type="predicted"/>
<dbReference type="AlphaFoldDB" id="A0AAV3U5M2"/>
<protein>
    <submittedName>
        <fullName evidence="2">Uncharacterized protein</fullName>
    </submittedName>
</protein>
<name>A0AAV3U5M2_9ALTE</name>
<feature type="transmembrane region" description="Helical" evidence="1">
    <location>
        <begin position="45"/>
        <end position="65"/>
    </location>
</feature>
<organism evidence="2 3">
    <name type="scientific">Halioxenophilus aromaticivorans</name>
    <dbReference type="NCBI Taxonomy" id="1306992"/>
    <lineage>
        <taxon>Bacteria</taxon>
        <taxon>Pseudomonadati</taxon>
        <taxon>Pseudomonadota</taxon>
        <taxon>Gammaproteobacteria</taxon>
        <taxon>Alteromonadales</taxon>
        <taxon>Alteromonadaceae</taxon>
        <taxon>Halioxenophilus</taxon>
    </lineage>
</organism>
<dbReference type="EMBL" id="BAABLX010000028">
    <property type="protein sequence ID" value="GAA4949177.1"/>
    <property type="molecule type" value="Genomic_DNA"/>
</dbReference>